<dbReference type="PANTHER" id="PTHR11461:SF211">
    <property type="entry name" value="GH10112P-RELATED"/>
    <property type="match status" value="1"/>
</dbReference>
<dbReference type="AlphaFoldDB" id="A0A8D8TWT8"/>
<feature type="compositionally biased region" description="Basic residues" evidence="4">
    <location>
        <begin position="147"/>
        <end position="159"/>
    </location>
</feature>
<name>A0A8D8TWT8_9HEMI</name>
<feature type="domain" description="Serpin" evidence="6">
    <location>
        <begin position="14"/>
        <end position="144"/>
    </location>
</feature>
<dbReference type="Gene3D" id="3.30.497.10">
    <property type="entry name" value="Antithrombin, subunit I, domain 2"/>
    <property type="match status" value="1"/>
</dbReference>
<evidence type="ECO:0000256" key="2">
    <source>
        <dbReference type="ARBA" id="ARBA00022690"/>
    </source>
</evidence>
<organism evidence="7">
    <name type="scientific">Cacopsylla melanoneura</name>
    <dbReference type="NCBI Taxonomy" id="428564"/>
    <lineage>
        <taxon>Eukaryota</taxon>
        <taxon>Metazoa</taxon>
        <taxon>Ecdysozoa</taxon>
        <taxon>Arthropoda</taxon>
        <taxon>Hexapoda</taxon>
        <taxon>Insecta</taxon>
        <taxon>Pterygota</taxon>
        <taxon>Neoptera</taxon>
        <taxon>Paraneoptera</taxon>
        <taxon>Hemiptera</taxon>
        <taxon>Sternorrhyncha</taxon>
        <taxon>Psylloidea</taxon>
        <taxon>Psyllidae</taxon>
        <taxon>Psyllinae</taxon>
        <taxon>Cacopsylla</taxon>
    </lineage>
</organism>
<keyword evidence="5" id="KW-1133">Transmembrane helix</keyword>
<evidence type="ECO:0000256" key="5">
    <source>
        <dbReference type="SAM" id="Phobius"/>
    </source>
</evidence>
<dbReference type="InterPro" id="IPR036186">
    <property type="entry name" value="Serpin_sf"/>
</dbReference>
<keyword evidence="3" id="KW-0722">Serine protease inhibitor</keyword>
<evidence type="ECO:0000313" key="7">
    <source>
        <dbReference type="EMBL" id="CAG6693637.1"/>
    </source>
</evidence>
<dbReference type="GO" id="GO:0005615">
    <property type="term" value="C:extracellular space"/>
    <property type="evidence" value="ECO:0007669"/>
    <property type="project" value="InterPro"/>
</dbReference>
<evidence type="ECO:0000256" key="3">
    <source>
        <dbReference type="ARBA" id="ARBA00022900"/>
    </source>
</evidence>
<keyword evidence="2" id="KW-0646">Protease inhibitor</keyword>
<dbReference type="InterPro" id="IPR042178">
    <property type="entry name" value="Serpin_sf_1"/>
</dbReference>
<reference evidence="7" key="1">
    <citation type="submission" date="2021-05" db="EMBL/GenBank/DDBJ databases">
        <authorList>
            <person name="Alioto T."/>
            <person name="Alioto T."/>
            <person name="Gomez Garrido J."/>
        </authorList>
    </citation>
    <scope>NUCLEOTIDE SEQUENCE</scope>
</reference>
<evidence type="ECO:0000256" key="4">
    <source>
        <dbReference type="SAM" id="MobiDB-lite"/>
    </source>
</evidence>
<sequence>MYEAAISNSGLRVANNDFTMDVYRHLTANTSHNAIISPFSLHMVLGLTFFGAAGSTADAMMKGLRIKHSETLLKDYKDIIEQLSKSPELKMANTIYFAQDVQLNPIYQSQAVEYFNSELSKTDFTKPEASAKQMNDWVSNSTESTGRTRRNKNRRNNTP</sequence>
<evidence type="ECO:0000259" key="6">
    <source>
        <dbReference type="Pfam" id="PF00079"/>
    </source>
</evidence>
<accession>A0A8D8TWT8</accession>
<dbReference type="EMBL" id="HBUF01313902">
    <property type="protein sequence ID" value="CAG6693637.1"/>
    <property type="molecule type" value="Transcribed_RNA"/>
</dbReference>
<dbReference type="PANTHER" id="PTHR11461">
    <property type="entry name" value="SERINE PROTEASE INHIBITOR, SERPIN"/>
    <property type="match status" value="1"/>
</dbReference>
<keyword evidence="5" id="KW-0812">Transmembrane</keyword>
<dbReference type="Pfam" id="PF00079">
    <property type="entry name" value="Serpin"/>
    <property type="match status" value="1"/>
</dbReference>
<dbReference type="InterPro" id="IPR023796">
    <property type="entry name" value="Serpin_dom"/>
</dbReference>
<evidence type="ECO:0000256" key="1">
    <source>
        <dbReference type="ARBA" id="ARBA00009500"/>
    </source>
</evidence>
<feature type="region of interest" description="Disordered" evidence="4">
    <location>
        <begin position="126"/>
        <end position="159"/>
    </location>
</feature>
<feature type="transmembrane region" description="Helical" evidence="5">
    <location>
        <begin position="35"/>
        <end position="57"/>
    </location>
</feature>
<comment type="similarity">
    <text evidence="1">Belongs to the serpin family.</text>
</comment>
<keyword evidence="5" id="KW-0472">Membrane</keyword>
<dbReference type="SUPFAM" id="SSF56574">
    <property type="entry name" value="Serpins"/>
    <property type="match status" value="1"/>
</dbReference>
<dbReference type="GO" id="GO:0004867">
    <property type="term" value="F:serine-type endopeptidase inhibitor activity"/>
    <property type="evidence" value="ECO:0007669"/>
    <property type="project" value="UniProtKB-KW"/>
</dbReference>
<protein>
    <submittedName>
        <fullName evidence="7">Serpin A3-8</fullName>
    </submittedName>
</protein>
<feature type="compositionally biased region" description="Polar residues" evidence="4">
    <location>
        <begin position="132"/>
        <end position="145"/>
    </location>
</feature>
<dbReference type="InterPro" id="IPR000215">
    <property type="entry name" value="Serpin_fam"/>
</dbReference>
<proteinExistence type="inferred from homology"/>